<accession>A0ABR2FFC1</accession>
<dbReference type="Proteomes" id="UP001472677">
    <property type="component" value="Unassembled WGS sequence"/>
</dbReference>
<proteinExistence type="predicted"/>
<evidence type="ECO:0000256" key="1">
    <source>
        <dbReference type="SAM" id="MobiDB-lite"/>
    </source>
</evidence>
<comment type="caution">
    <text evidence="2">The sequence shown here is derived from an EMBL/GenBank/DDBJ whole genome shotgun (WGS) entry which is preliminary data.</text>
</comment>
<dbReference type="EMBL" id="JBBPBM010000006">
    <property type="protein sequence ID" value="KAK8579617.1"/>
    <property type="molecule type" value="Genomic_DNA"/>
</dbReference>
<gene>
    <name evidence="2" type="ORF">V6N12_069931</name>
</gene>
<reference evidence="2 3" key="1">
    <citation type="journal article" date="2024" name="G3 (Bethesda)">
        <title>Genome assembly of Hibiscus sabdariffa L. provides insights into metabolisms of medicinal natural products.</title>
        <authorList>
            <person name="Kim T."/>
        </authorList>
    </citation>
    <scope>NUCLEOTIDE SEQUENCE [LARGE SCALE GENOMIC DNA]</scope>
    <source>
        <strain evidence="2">TK-2024</strain>
        <tissue evidence="2">Old leaves</tissue>
    </source>
</reference>
<organism evidence="2 3">
    <name type="scientific">Hibiscus sabdariffa</name>
    <name type="common">roselle</name>
    <dbReference type="NCBI Taxonomy" id="183260"/>
    <lineage>
        <taxon>Eukaryota</taxon>
        <taxon>Viridiplantae</taxon>
        <taxon>Streptophyta</taxon>
        <taxon>Embryophyta</taxon>
        <taxon>Tracheophyta</taxon>
        <taxon>Spermatophyta</taxon>
        <taxon>Magnoliopsida</taxon>
        <taxon>eudicotyledons</taxon>
        <taxon>Gunneridae</taxon>
        <taxon>Pentapetalae</taxon>
        <taxon>rosids</taxon>
        <taxon>malvids</taxon>
        <taxon>Malvales</taxon>
        <taxon>Malvaceae</taxon>
        <taxon>Malvoideae</taxon>
        <taxon>Hibiscus</taxon>
    </lineage>
</organism>
<evidence type="ECO:0000313" key="3">
    <source>
        <dbReference type="Proteomes" id="UP001472677"/>
    </source>
</evidence>
<keyword evidence="3" id="KW-1185">Reference proteome</keyword>
<protein>
    <submittedName>
        <fullName evidence="2">Uncharacterized protein</fullName>
    </submittedName>
</protein>
<feature type="compositionally biased region" description="Basic and acidic residues" evidence="1">
    <location>
        <begin position="27"/>
        <end position="36"/>
    </location>
</feature>
<evidence type="ECO:0000313" key="2">
    <source>
        <dbReference type="EMBL" id="KAK8579617.1"/>
    </source>
</evidence>
<name>A0ABR2FFC1_9ROSI</name>
<feature type="region of interest" description="Disordered" evidence="1">
    <location>
        <begin position="1"/>
        <end position="36"/>
    </location>
</feature>
<sequence length="223" mass="24836">MAHTGDVNVEVGETQRETRATKAKRASSRDRMSTLEDKVERLEDGARDAVEKLDVVDGRLDELETKGDELKDDVNIAINKAMEDVDKKGDAFQVALAALREELQGKIEKLELELVVCKTAIINRGGTEKPKKRGDVPRPKEFKGDRNAQVVENFLWGMEKYFRSMSIEDDSDKLHALQAFTSTAPRPSPSVDDLLRPPRLPAVAHLIQPTAPRPSADANYFLG</sequence>